<evidence type="ECO:0000313" key="2">
    <source>
        <dbReference type="Proteomes" id="UP000282087"/>
    </source>
</evidence>
<proteinExistence type="predicted"/>
<dbReference type="AlphaFoldDB" id="A0A3M6VDY2"/>
<organism evidence="1 2">
    <name type="scientific">Peronospora effusa</name>
    <dbReference type="NCBI Taxonomy" id="542832"/>
    <lineage>
        <taxon>Eukaryota</taxon>
        <taxon>Sar</taxon>
        <taxon>Stramenopiles</taxon>
        <taxon>Oomycota</taxon>
        <taxon>Peronosporomycetes</taxon>
        <taxon>Peronosporales</taxon>
        <taxon>Peronosporaceae</taxon>
        <taxon>Peronospora</taxon>
    </lineage>
</organism>
<gene>
    <name evidence="1" type="ORF">DD238_006760</name>
</gene>
<accession>A0A3M6VDY2</accession>
<comment type="caution">
    <text evidence="1">The sequence shown here is derived from an EMBL/GenBank/DDBJ whole genome shotgun (WGS) entry which is preliminary data.</text>
</comment>
<evidence type="ECO:0000313" key="1">
    <source>
        <dbReference type="EMBL" id="RMX64934.1"/>
    </source>
</evidence>
<sequence length="68" mass="7585">MSLSHTQLNDATLVGNIRSRQECRVRQECRMGQEGWMEQDLCKIYLGNRQAQAIVESSGTSLASGGER</sequence>
<dbReference type="EMBL" id="QLLG01000277">
    <property type="protein sequence ID" value="RMX64934.1"/>
    <property type="molecule type" value="Genomic_DNA"/>
</dbReference>
<protein>
    <submittedName>
        <fullName evidence="1">Uncharacterized protein</fullName>
    </submittedName>
</protein>
<reference evidence="1 2" key="1">
    <citation type="submission" date="2018-06" db="EMBL/GenBank/DDBJ databases">
        <title>Comparative genomics of downy mildews reveals potential adaptations to biotrophy.</title>
        <authorList>
            <person name="Fletcher K."/>
            <person name="Klosterman S.J."/>
            <person name="Derevnina L."/>
            <person name="Martin F."/>
            <person name="Koike S."/>
            <person name="Reyes Chin-Wo S."/>
            <person name="Mou B."/>
            <person name="Michelmore R."/>
        </authorList>
    </citation>
    <scope>NUCLEOTIDE SEQUENCE [LARGE SCALE GENOMIC DNA]</scope>
    <source>
        <strain evidence="1 2">R14</strain>
    </source>
</reference>
<dbReference type="Proteomes" id="UP000282087">
    <property type="component" value="Unassembled WGS sequence"/>
</dbReference>
<keyword evidence="2" id="KW-1185">Reference proteome</keyword>
<name>A0A3M6VDY2_9STRA</name>